<keyword evidence="2" id="KW-1185">Reference proteome</keyword>
<accession>A0ABQ0ITF3</accession>
<gene>
    <name evidence="1" type="ORF">GP2_055_00200</name>
</gene>
<reference evidence="1 2" key="1">
    <citation type="submission" date="2013-02" db="EMBL/GenBank/DDBJ databases">
        <title>Whole genome shotgun sequence of Gordonia paraffinivorans NBRC 108238.</title>
        <authorList>
            <person name="Isaki-Nakamura S."/>
            <person name="Hosoyama A."/>
            <person name="Tsuchikane K."/>
            <person name="Ando Y."/>
            <person name="Baba S."/>
            <person name="Ohji S."/>
            <person name="Hamada M."/>
            <person name="Tamura T."/>
            <person name="Yamazoe A."/>
            <person name="Yamazaki S."/>
            <person name="Fujita N."/>
        </authorList>
    </citation>
    <scope>NUCLEOTIDE SEQUENCE [LARGE SCALE GENOMIC DNA]</scope>
    <source>
        <strain evidence="1 2">NBRC 108238</strain>
    </source>
</reference>
<dbReference type="Proteomes" id="UP000035021">
    <property type="component" value="Unassembled WGS sequence"/>
</dbReference>
<comment type="caution">
    <text evidence="1">The sequence shown here is derived from an EMBL/GenBank/DDBJ whole genome shotgun (WGS) entry which is preliminary data.</text>
</comment>
<name>A0ABQ0ITF3_9ACTN</name>
<proteinExistence type="predicted"/>
<protein>
    <submittedName>
        <fullName evidence="1">Uncharacterized protein</fullName>
    </submittedName>
</protein>
<evidence type="ECO:0000313" key="2">
    <source>
        <dbReference type="Proteomes" id="UP000035021"/>
    </source>
</evidence>
<organism evidence="1 2">
    <name type="scientific">Gordonia paraffinivorans NBRC 108238</name>
    <dbReference type="NCBI Taxonomy" id="1223543"/>
    <lineage>
        <taxon>Bacteria</taxon>
        <taxon>Bacillati</taxon>
        <taxon>Actinomycetota</taxon>
        <taxon>Actinomycetes</taxon>
        <taxon>Mycobacteriales</taxon>
        <taxon>Gordoniaceae</taxon>
        <taxon>Gordonia</taxon>
    </lineage>
</organism>
<sequence>MSVANPDIAMLVEPRLKYASDPDAIAVASVVAVAREDAHLARQLAESEVADSEILGIVLSGEDNGKSSTIVSAAEVPNTSQSPAAGDTTVLGEVTLTSWVDWVARLASSSEGQVPTLDLETVQFWAPAATVDRQLAEQIDSLPAMATDALLSGVAAIIDTDDVRQPAWRTAAALLRHYLISERFAPNDLGAMCSLLAIFLRGSPAAAAYDEMLNDLRSYATQWVAASTAERVLDIADVVACGPIGEPGVRQSFVAALLSPLHSMRHRLSPALRHLGSLIAGDVDLPLDWDIKEEVAEKTAMSERSAVEVLVYSLDERSLARVVKTAAQQWPSDRVRVSSDKVGNPALRQHARNADLIVLATRRATHAATGFITDSADSAHIEYADGAGSASLLRALESGLVAVSA</sequence>
<dbReference type="EMBL" id="BAOQ01000055">
    <property type="protein sequence ID" value="GAC86136.1"/>
    <property type="molecule type" value="Genomic_DNA"/>
</dbReference>
<evidence type="ECO:0000313" key="1">
    <source>
        <dbReference type="EMBL" id="GAC86136.1"/>
    </source>
</evidence>